<dbReference type="EMBL" id="CP042305">
    <property type="protein sequence ID" value="QDZ14872.1"/>
    <property type="molecule type" value="Genomic_DNA"/>
</dbReference>
<evidence type="ECO:0000313" key="2">
    <source>
        <dbReference type="EMBL" id="QDZ14872.1"/>
    </source>
</evidence>
<dbReference type="KEGG" id="huw:FPZ11_08965"/>
<gene>
    <name evidence="2" type="ORF">FPZ11_08965</name>
</gene>
<evidence type="ECO:0000256" key="1">
    <source>
        <dbReference type="SAM" id="MobiDB-lite"/>
    </source>
</evidence>
<accession>A0A5B8M5K5</accession>
<name>A0A5B8M5K5_9MICO</name>
<feature type="region of interest" description="Disordered" evidence="1">
    <location>
        <begin position="250"/>
        <end position="276"/>
    </location>
</feature>
<organism evidence="2 3">
    <name type="scientific">Humibacter ginsenosidimutans</name>
    <dbReference type="NCBI Taxonomy" id="2599293"/>
    <lineage>
        <taxon>Bacteria</taxon>
        <taxon>Bacillati</taxon>
        <taxon>Actinomycetota</taxon>
        <taxon>Actinomycetes</taxon>
        <taxon>Micrococcales</taxon>
        <taxon>Microbacteriaceae</taxon>
        <taxon>Humibacter</taxon>
    </lineage>
</organism>
<dbReference type="RefSeq" id="WP_146320168.1">
    <property type="nucleotide sequence ID" value="NZ_CP042305.1"/>
</dbReference>
<reference evidence="2 3" key="1">
    <citation type="submission" date="2019-07" db="EMBL/GenBank/DDBJ databases">
        <title>Full genome sequence of Humibacter sp. WJ7-1.</title>
        <authorList>
            <person name="Im W.-T."/>
        </authorList>
    </citation>
    <scope>NUCLEOTIDE SEQUENCE [LARGE SCALE GENOMIC DNA]</scope>
    <source>
        <strain evidence="2 3">WJ7-1</strain>
    </source>
</reference>
<sequence length="276" mass="27380">MPPCSTASPSALGVEAGSGVGVDESVGVGVDESVGVGVEESVGVGVEESVGVGVGVGVGVDPLPDCVEPPTVAGPVVPGPQTSVLLEVLLDDELVTVPVVGSTVVVGVLAGAEPLVMWQFEPYGDVVVWCGTIVARTPFGVCDTAPTSALITEESTGCVVVVVPERVIVVGVAVGVTVGVTACWGTCTCSVTVEDACGSAACAGPPITTLCASARASAASAATSAKATDPRRAPTTAESMARPMLVRASRATIQPRTDPAALDALQRRDPALVDSY</sequence>
<dbReference type="AlphaFoldDB" id="A0A5B8M5K5"/>
<keyword evidence="3" id="KW-1185">Reference proteome</keyword>
<dbReference type="Proteomes" id="UP000320216">
    <property type="component" value="Chromosome"/>
</dbReference>
<feature type="compositionally biased region" description="Basic and acidic residues" evidence="1">
    <location>
        <begin position="265"/>
        <end position="276"/>
    </location>
</feature>
<evidence type="ECO:0000313" key="3">
    <source>
        <dbReference type="Proteomes" id="UP000320216"/>
    </source>
</evidence>
<protein>
    <submittedName>
        <fullName evidence="2">Uncharacterized protein</fullName>
    </submittedName>
</protein>
<proteinExistence type="predicted"/>